<dbReference type="PANTHER" id="PTHR10849:SF24">
    <property type="entry name" value="NADH-QUINONE OXIDOREDUCTASE SUBUNIT I 2"/>
    <property type="match status" value="1"/>
</dbReference>
<dbReference type="Proteomes" id="UP000248806">
    <property type="component" value="Unassembled WGS sequence"/>
</dbReference>
<feature type="domain" description="4Fe-4S ferredoxin-type" evidence="13">
    <location>
        <begin position="47"/>
        <end position="75"/>
    </location>
</feature>
<dbReference type="PROSITE" id="PS00198">
    <property type="entry name" value="4FE4S_FER_1"/>
    <property type="match status" value="1"/>
</dbReference>
<dbReference type="OrthoDB" id="9803192at2"/>
<evidence type="ECO:0000256" key="7">
    <source>
        <dbReference type="ARBA" id="ARBA00023004"/>
    </source>
</evidence>
<dbReference type="Gene3D" id="1.10.10.1590">
    <property type="entry name" value="NADH-quinone oxidoreductase subunit E"/>
    <property type="match status" value="1"/>
</dbReference>
<gene>
    <name evidence="14" type="ORF">EI42_02433</name>
</gene>
<evidence type="ECO:0000256" key="11">
    <source>
        <dbReference type="ARBA" id="ARBA00023136"/>
    </source>
</evidence>
<keyword evidence="7" id="KW-0408">Iron</keyword>
<dbReference type="GO" id="GO:0016651">
    <property type="term" value="F:oxidoreductase activity, acting on NAD(P)H"/>
    <property type="evidence" value="ECO:0007669"/>
    <property type="project" value="InterPro"/>
</dbReference>
<accession>A0A326U827</accession>
<dbReference type="RefSeq" id="WP_111322203.1">
    <property type="nucleotide sequence ID" value="NZ_BIFX01000001.1"/>
</dbReference>
<keyword evidence="1" id="KW-1003">Cell membrane</keyword>
<name>A0A326U827_THEHA</name>
<keyword evidence="11" id="KW-0472">Membrane</keyword>
<keyword evidence="2" id="KW-0004">4Fe-4S</keyword>
<dbReference type="InterPro" id="IPR010226">
    <property type="entry name" value="NADH_quinone_OxRdtase_chainI"/>
</dbReference>
<keyword evidence="15" id="KW-1185">Reference proteome</keyword>
<dbReference type="PANTHER" id="PTHR10849">
    <property type="entry name" value="NADH DEHYDROGENASE UBIQUINONE IRON-SULFUR PROTEIN 8, MITOCHONDRIAL"/>
    <property type="match status" value="1"/>
</dbReference>
<organism evidence="14 15">
    <name type="scientific">Thermosporothrix hazakensis</name>
    <dbReference type="NCBI Taxonomy" id="644383"/>
    <lineage>
        <taxon>Bacteria</taxon>
        <taxon>Bacillati</taxon>
        <taxon>Chloroflexota</taxon>
        <taxon>Ktedonobacteria</taxon>
        <taxon>Ktedonobacterales</taxon>
        <taxon>Thermosporotrichaceae</taxon>
        <taxon>Thermosporothrix</taxon>
    </lineage>
</organism>
<evidence type="ECO:0000256" key="2">
    <source>
        <dbReference type="ARBA" id="ARBA00022485"/>
    </source>
</evidence>
<sequence length="246" mass="27940">MRGILEGMNLTFSHLFRPKVTRLYPYEKPKLPPRSRGLIQLIAQEGLKTEFNLKCEACLLCEKACPPRAITIEYEPMYSWRQRPWFKSYIREGAEKFTPRKIPPASGISKAGFYTQRISEYAVRYYNKPVAPCVAMPVKDHLEPEIDLSKVDELLASWSYEASALPALLDAIMDHYGYLPLQAAKRVVQARGVDLSDVFGIATMSPKFKPAPAVKGIRRDDQPERGLAPDKRGVWGNIHHVRQPNA</sequence>
<evidence type="ECO:0000256" key="8">
    <source>
        <dbReference type="ARBA" id="ARBA00023014"/>
    </source>
</evidence>
<evidence type="ECO:0000256" key="9">
    <source>
        <dbReference type="ARBA" id="ARBA00023027"/>
    </source>
</evidence>
<evidence type="ECO:0000256" key="4">
    <source>
        <dbReference type="ARBA" id="ARBA00022723"/>
    </source>
</evidence>
<evidence type="ECO:0000313" key="14">
    <source>
        <dbReference type="EMBL" id="PZW30465.1"/>
    </source>
</evidence>
<comment type="caution">
    <text evidence="14">The sequence shown here is derived from an EMBL/GenBank/DDBJ whole genome shotgun (WGS) entry which is preliminary data.</text>
</comment>
<dbReference type="SUPFAM" id="SSF46548">
    <property type="entry name" value="alpha-helical ferredoxin"/>
    <property type="match status" value="1"/>
</dbReference>
<feature type="compositionally biased region" description="Basic and acidic residues" evidence="12">
    <location>
        <begin position="217"/>
        <end position="233"/>
    </location>
</feature>
<dbReference type="GO" id="GO:0016020">
    <property type="term" value="C:membrane"/>
    <property type="evidence" value="ECO:0007669"/>
    <property type="project" value="InterPro"/>
</dbReference>
<dbReference type="AlphaFoldDB" id="A0A326U827"/>
<dbReference type="Gene3D" id="3.30.70.3270">
    <property type="match status" value="1"/>
</dbReference>
<dbReference type="PROSITE" id="PS51379">
    <property type="entry name" value="4FE4S_FER_2"/>
    <property type="match status" value="1"/>
</dbReference>
<dbReference type="InterPro" id="IPR041921">
    <property type="entry name" value="NuoE_N"/>
</dbReference>
<proteinExistence type="predicted"/>
<evidence type="ECO:0000259" key="13">
    <source>
        <dbReference type="PROSITE" id="PS51379"/>
    </source>
</evidence>
<protein>
    <recommendedName>
        <fullName evidence="13">4Fe-4S ferredoxin-type domain-containing protein</fullName>
    </recommendedName>
</protein>
<dbReference type="InterPro" id="IPR017896">
    <property type="entry name" value="4Fe4S_Fe-S-bd"/>
</dbReference>
<dbReference type="GO" id="GO:0048038">
    <property type="term" value="F:quinone binding"/>
    <property type="evidence" value="ECO:0007669"/>
    <property type="project" value="UniProtKB-KW"/>
</dbReference>
<keyword evidence="5" id="KW-0677">Repeat</keyword>
<keyword evidence="3" id="KW-0874">Quinone</keyword>
<dbReference type="InterPro" id="IPR017900">
    <property type="entry name" value="4Fe4S_Fe_S_CS"/>
</dbReference>
<evidence type="ECO:0000256" key="5">
    <source>
        <dbReference type="ARBA" id="ARBA00022737"/>
    </source>
</evidence>
<keyword evidence="10" id="KW-0830">Ubiquinone</keyword>
<dbReference type="GO" id="GO:0046872">
    <property type="term" value="F:metal ion binding"/>
    <property type="evidence" value="ECO:0007669"/>
    <property type="project" value="UniProtKB-KW"/>
</dbReference>
<dbReference type="GO" id="GO:0051539">
    <property type="term" value="F:4 iron, 4 sulfur cluster binding"/>
    <property type="evidence" value="ECO:0007669"/>
    <property type="project" value="UniProtKB-KW"/>
</dbReference>
<reference evidence="14 15" key="1">
    <citation type="submission" date="2018-06" db="EMBL/GenBank/DDBJ databases">
        <title>Genomic Encyclopedia of Archaeal and Bacterial Type Strains, Phase II (KMG-II): from individual species to whole genera.</title>
        <authorList>
            <person name="Goeker M."/>
        </authorList>
    </citation>
    <scope>NUCLEOTIDE SEQUENCE [LARGE SCALE GENOMIC DNA]</scope>
    <source>
        <strain evidence="14 15">ATCC BAA-1881</strain>
    </source>
</reference>
<feature type="region of interest" description="Disordered" evidence="12">
    <location>
        <begin position="212"/>
        <end position="246"/>
    </location>
</feature>
<evidence type="ECO:0000256" key="12">
    <source>
        <dbReference type="SAM" id="MobiDB-lite"/>
    </source>
</evidence>
<keyword evidence="4" id="KW-0479">Metal-binding</keyword>
<evidence type="ECO:0000256" key="3">
    <source>
        <dbReference type="ARBA" id="ARBA00022719"/>
    </source>
</evidence>
<evidence type="ECO:0000256" key="6">
    <source>
        <dbReference type="ARBA" id="ARBA00022967"/>
    </source>
</evidence>
<keyword evidence="8" id="KW-0411">Iron-sulfur</keyword>
<keyword evidence="9" id="KW-0520">NAD</keyword>
<evidence type="ECO:0000256" key="10">
    <source>
        <dbReference type="ARBA" id="ARBA00023075"/>
    </source>
</evidence>
<keyword evidence="6" id="KW-1278">Translocase</keyword>
<evidence type="ECO:0000256" key="1">
    <source>
        <dbReference type="ARBA" id="ARBA00022475"/>
    </source>
</evidence>
<dbReference type="EMBL" id="QKUF01000007">
    <property type="protein sequence ID" value="PZW30465.1"/>
    <property type="molecule type" value="Genomic_DNA"/>
</dbReference>
<evidence type="ECO:0000313" key="15">
    <source>
        <dbReference type="Proteomes" id="UP000248806"/>
    </source>
</evidence>